<evidence type="ECO:0000256" key="1">
    <source>
        <dbReference type="SAM" id="MobiDB-lite"/>
    </source>
</evidence>
<dbReference type="Proteomes" id="UP001209540">
    <property type="component" value="Unassembled WGS sequence"/>
</dbReference>
<evidence type="ECO:0000313" key="2">
    <source>
        <dbReference type="EMBL" id="KAI9268295.1"/>
    </source>
</evidence>
<dbReference type="AlphaFoldDB" id="A0AAD5PHL7"/>
<reference evidence="2" key="1">
    <citation type="journal article" date="2022" name="IScience">
        <title>Evolution of zygomycete secretomes and the origins of terrestrial fungal ecologies.</title>
        <authorList>
            <person name="Chang Y."/>
            <person name="Wang Y."/>
            <person name="Mondo S."/>
            <person name="Ahrendt S."/>
            <person name="Andreopoulos W."/>
            <person name="Barry K."/>
            <person name="Beard J."/>
            <person name="Benny G.L."/>
            <person name="Blankenship S."/>
            <person name="Bonito G."/>
            <person name="Cuomo C."/>
            <person name="Desiro A."/>
            <person name="Gervers K.A."/>
            <person name="Hundley H."/>
            <person name="Kuo A."/>
            <person name="LaButti K."/>
            <person name="Lang B.F."/>
            <person name="Lipzen A."/>
            <person name="O'Donnell K."/>
            <person name="Pangilinan J."/>
            <person name="Reynolds N."/>
            <person name="Sandor L."/>
            <person name="Smith M.E."/>
            <person name="Tsang A."/>
            <person name="Grigoriev I.V."/>
            <person name="Stajich J.E."/>
            <person name="Spatafora J.W."/>
        </authorList>
    </citation>
    <scope>NUCLEOTIDE SEQUENCE</scope>
    <source>
        <strain evidence="2">RSA 2281</strain>
    </source>
</reference>
<proteinExistence type="predicted"/>
<sequence length="250" mass="29056">MLSIPDELQQSWDDHNAARKACFAWDEKNGIASNVEVQEDISRIELKADGLRTADHFGLEEGHILRGSNTVEDHASHRNSSGGEYEQPETYAREIDIVNSEPKRPGDVLADSKSKRTKVKVIKKPIHLEEFDQAFQSMVKSGNSVVVVDLWKMYYTSLEKDWKTNSSLYHTFVVDPWNRSYRVHDVFTDEEIVEIKATKKKQLPQIPDELFQYLMSYEKLFIRDQNYDLDRMWSSMYNIVLELEADDTDS</sequence>
<protein>
    <submittedName>
        <fullName evidence="2">Uncharacterized protein</fullName>
    </submittedName>
</protein>
<dbReference type="EMBL" id="JAIXMP010000009">
    <property type="protein sequence ID" value="KAI9268295.1"/>
    <property type="molecule type" value="Genomic_DNA"/>
</dbReference>
<comment type="caution">
    <text evidence="2">The sequence shown here is derived from an EMBL/GenBank/DDBJ whole genome shotgun (WGS) entry which is preliminary data.</text>
</comment>
<accession>A0AAD5PHL7</accession>
<name>A0AAD5PHL7_9FUNG</name>
<organism evidence="2 3">
    <name type="scientific">Phascolomyces articulosus</name>
    <dbReference type="NCBI Taxonomy" id="60185"/>
    <lineage>
        <taxon>Eukaryota</taxon>
        <taxon>Fungi</taxon>
        <taxon>Fungi incertae sedis</taxon>
        <taxon>Mucoromycota</taxon>
        <taxon>Mucoromycotina</taxon>
        <taxon>Mucoromycetes</taxon>
        <taxon>Mucorales</taxon>
        <taxon>Lichtheimiaceae</taxon>
        <taxon>Phascolomyces</taxon>
    </lineage>
</organism>
<feature type="region of interest" description="Disordered" evidence="1">
    <location>
        <begin position="68"/>
        <end position="88"/>
    </location>
</feature>
<evidence type="ECO:0000313" key="3">
    <source>
        <dbReference type="Proteomes" id="UP001209540"/>
    </source>
</evidence>
<reference evidence="2" key="2">
    <citation type="submission" date="2023-02" db="EMBL/GenBank/DDBJ databases">
        <authorList>
            <consortium name="DOE Joint Genome Institute"/>
            <person name="Mondo S.J."/>
            <person name="Chang Y."/>
            <person name="Wang Y."/>
            <person name="Ahrendt S."/>
            <person name="Andreopoulos W."/>
            <person name="Barry K."/>
            <person name="Beard J."/>
            <person name="Benny G.L."/>
            <person name="Blankenship S."/>
            <person name="Bonito G."/>
            <person name="Cuomo C."/>
            <person name="Desiro A."/>
            <person name="Gervers K.A."/>
            <person name="Hundley H."/>
            <person name="Kuo A."/>
            <person name="LaButti K."/>
            <person name="Lang B.F."/>
            <person name="Lipzen A."/>
            <person name="O'Donnell K."/>
            <person name="Pangilinan J."/>
            <person name="Reynolds N."/>
            <person name="Sandor L."/>
            <person name="Smith M.W."/>
            <person name="Tsang A."/>
            <person name="Grigoriev I.V."/>
            <person name="Stajich J.E."/>
            <person name="Spatafora J.W."/>
        </authorList>
    </citation>
    <scope>NUCLEOTIDE SEQUENCE</scope>
    <source>
        <strain evidence="2">RSA 2281</strain>
    </source>
</reference>
<keyword evidence="3" id="KW-1185">Reference proteome</keyword>
<gene>
    <name evidence="2" type="ORF">BDA99DRAFT_558457</name>
</gene>